<name>A0AAE4S990_9EURY</name>
<sequence>MIPPAADRPAEQTQNVHSMQSKFQEYLHHTRFLKRETHLITPTHQPFPCGRLLGSATNTISSHLQTKRLMTHVPLSKPPNFSFLVFSSVDSCILNAKSTNSANKKSPMAIFPKEKRTSVFRYADNYSKIAIGDFLFALFASFAFFFLQKRCPHHL</sequence>
<keyword evidence="1" id="KW-0472">Membrane</keyword>
<keyword evidence="3" id="KW-1185">Reference proteome</keyword>
<proteinExistence type="predicted"/>
<dbReference type="AlphaFoldDB" id="A0AAE4S990"/>
<organism evidence="2 3">
    <name type="scientific">Methanorbis furvi</name>
    <dbReference type="NCBI Taxonomy" id="3028299"/>
    <lineage>
        <taxon>Archaea</taxon>
        <taxon>Methanobacteriati</taxon>
        <taxon>Methanobacteriota</taxon>
        <taxon>Stenosarchaea group</taxon>
        <taxon>Methanomicrobia</taxon>
        <taxon>Methanomicrobiales</taxon>
        <taxon>Methanocorpusculaceae</taxon>
        <taxon>Methanorbis</taxon>
    </lineage>
</organism>
<dbReference type="Proteomes" id="UP001273136">
    <property type="component" value="Unassembled WGS sequence"/>
</dbReference>
<gene>
    <name evidence="2" type="ORF">McpAg1_01080</name>
</gene>
<dbReference type="EMBL" id="JAWDKA010000001">
    <property type="protein sequence ID" value="MDV0440931.1"/>
    <property type="molecule type" value="Genomic_DNA"/>
</dbReference>
<reference evidence="2" key="1">
    <citation type="submission" date="2023-06" db="EMBL/GenBank/DDBJ databases">
        <title>Genome sequence of Methancorpusculaceae sp. Ag1.</title>
        <authorList>
            <person name="Protasov E."/>
            <person name="Platt K."/>
            <person name="Poehlein A."/>
            <person name="Daniel R."/>
            <person name="Brune A."/>
        </authorList>
    </citation>
    <scope>NUCLEOTIDE SEQUENCE</scope>
    <source>
        <strain evidence="2">Ag1</strain>
    </source>
</reference>
<evidence type="ECO:0000313" key="2">
    <source>
        <dbReference type="EMBL" id="MDV0440931.1"/>
    </source>
</evidence>
<feature type="transmembrane region" description="Helical" evidence="1">
    <location>
        <begin position="129"/>
        <end position="147"/>
    </location>
</feature>
<protein>
    <submittedName>
        <fullName evidence="2">Uncharacterized protein</fullName>
    </submittedName>
</protein>
<keyword evidence="1" id="KW-1133">Transmembrane helix</keyword>
<evidence type="ECO:0000256" key="1">
    <source>
        <dbReference type="SAM" id="Phobius"/>
    </source>
</evidence>
<keyword evidence="1" id="KW-0812">Transmembrane</keyword>
<comment type="caution">
    <text evidence="2">The sequence shown here is derived from an EMBL/GenBank/DDBJ whole genome shotgun (WGS) entry which is preliminary data.</text>
</comment>
<evidence type="ECO:0000313" key="3">
    <source>
        <dbReference type="Proteomes" id="UP001273136"/>
    </source>
</evidence>
<accession>A0AAE4S990</accession>